<dbReference type="PANTHER" id="PTHR36299:SF4">
    <property type="entry name" value="GH07892P-RELATED"/>
    <property type="match status" value="1"/>
</dbReference>
<feature type="signal peptide" evidence="1">
    <location>
        <begin position="1"/>
        <end position="20"/>
    </location>
</feature>
<keyword evidence="1" id="KW-0732">Signal</keyword>
<gene>
    <name evidence="3" type="ORF">CINC_LOCUS5535</name>
</gene>
<accession>A0A9N8PZ84</accession>
<organism evidence="3 4">
    <name type="scientific">Chrysodeixis includens</name>
    <name type="common">Soybean looper</name>
    <name type="synonym">Pseudoplusia includens</name>
    <dbReference type="NCBI Taxonomy" id="689277"/>
    <lineage>
        <taxon>Eukaryota</taxon>
        <taxon>Metazoa</taxon>
        <taxon>Ecdysozoa</taxon>
        <taxon>Arthropoda</taxon>
        <taxon>Hexapoda</taxon>
        <taxon>Insecta</taxon>
        <taxon>Pterygota</taxon>
        <taxon>Neoptera</taxon>
        <taxon>Endopterygota</taxon>
        <taxon>Lepidoptera</taxon>
        <taxon>Glossata</taxon>
        <taxon>Ditrysia</taxon>
        <taxon>Noctuoidea</taxon>
        <taxon>Noctuidae</taxon>
        <taxon>Plusiinae</taxon>
        <taxon>Chrysodeixis</taxon>
    </lineage>
</organism>
<dbReference type="InterPro" id="IPR031941">
    <property type="entry name" value="DUF4773"/>
</dbReference>
<dbReference type="AlphaFoldDB" id="A0A9N8PZ84"/>
<dbReference type="PANTHER" id="PTHR36299">
    <property type="entry name" value="AGAP008005-PA"/>
    <property type="match status" value="1"/>
</dbReference>
<keyword evidence="4" id="KW-1185">Reference proteome</keyword>
<feature type="chain" id="PRO_5040405614" description="DUF4773 domain-containing protein" evidence="1">
    <location>
        <begin position="21"/>
        <end position="476"/>
    </location>
</feature>
<evidence type="ECO:0000256" key="1">
    <source>
        <dbReference type="SAM" id="SignalP"/>
    </source>
</evidence>
<evidence type="ECO:0000313" key="3">
    <source>
        <dbReference type="EMBL" id="CAD0194682.1"/>
    </source>
</evidence>
<proteinExistence type="predicted"/>
<evidence type="ECO:0000313" key="4">
    <source>
        <dbReference type="Proteomes" id="UP001154114"/>
    </source>
</evidence>
<feature type="domain" description="DUF4773" evidence="2">
    <location>
        <begin position="88"/>
        <end position="202"/>
    </location>
</feature>
<reference evidence="3" key="1">
    <citation type="submission" date="2021-12" db="EMBL/GenBank/DDBJ databases">
        <authorList>
            <person name="King R."/>
        </authorList>
    </citation>
    <scope>NUCLEOTIDE SEQUENCE</scope>
</reference>
<evidence type="ECO:0000259" key="2">
    <source>
        <dbReference type="Pfam" id="PF15998"/>
    </source>
</evidence>
<dbReference type="EMBL" id="LR824005">
    <property type="protein sequence ID" value="CAD0194682.1"/>
    <property type="molecule type" value="Genomic_DNA"/>
</dbReference>
<dbReference type="Pfam" id="PF15998">
    <property type="entry name" value="DUF4773"/>
    <property type="match status" value="2"/>
</dbReference>
<sequence length="476" mass="53542">MKMCIVILLIGFLCIHNLQAASIEDKINRTDENFNNGSEQFEVPDDFLLILQQLRTNTSETLVRSLLSRQNPESGNVTTAPPTTNRRCVCDKGVCKCCSGPVLDLFNQKACMRVTYRPGDFAFDVAMSLNNRILYENSMSGKNPKPICISPPRINNLKVCAKFYNVFFPGRNFHFCLAMTGHWRSFELFNFAFDCLRMGANGLVMVKPDEGGGLPIPNPQGGVDAVIDAGEDDIEDYDENVVRSVFGDASRTNRHFFNNNKEDNAMDVTDFSIYYDLDTNTTIKKMMPRPWYQPGWRLRLPFRGGRCNCDGLKCNCCSGMRIPAFNFDRQTCADLVFDPNEGLLDLQVTMNNESIFHRSYSASNPPPFCIPIPVPYVPITILDMCIRLFDITIDFTKMHVCMDWDTRVDKAPVLILHFDCMDLGLGGISLTKPNTNQITGPGAPPPQLNGDVYDTVIENANVTTQHSVFNNSVKYI</sequence>
<dbReference type="Proteomes" id="UP001154114">
    <property type="component" value="Chromosome 2"/>
</dbReference>
<protein>
    <recommendedName>
        <fullName evidence="2">DUF4773 domain-containing protein</fullName>
    </recommendedName>
</protein>
<dbReference type="OrthoDB" id="5952164at2759"/>
<feature type="domain" description="DUF4773" evidence="2">
    <location>
        <begin position="307"/>
        <end position="426"/>
    </location>
</feature>
<name>A0A9N8PZ84_CHRIL</name>